<dbReference type="AlphaFoldDB" id="A0A9N9AYN1"/>
<evidence type="ECO:0000256" key="1">
    <source>
        <dbReference type="ARBA" id="ARBA00023172"/>
    </source>
</evidence>
<accession>A0A9N9AYN1</accession>
<dbReference type="Gene3D" id="1.10.443.10">
    <property type="entry name" value="Intergrase catalytic core"/>
    <property type="match status" value="1"/>
</dbReference>
<evidence type="ECO:0000259" key="2">
    <source>
        <dbReference type="Pfam" id="PF00589"/>
    </source>
</evidence>
<dbReference type="SUPFAM" id="SSF56349">
    <property type="entry name" value="DNA breaking-rejoining enzymes"/>
    <property type="match status" value="1"/>
</dbReference>
<dbReference type="GO" id="GO:0015074">
    <property type="term" value="P:DNA integration"/>
    <property type="evidence" value="ECO:0007669"/>
    <property type="project" value="InterPro"/>
</dbReference>
<dbReference type="Pfam" id="PF00589">
    <property type="entry name" value="Phage_integrase"/>
    <property type="match status" value="1"/>
</dbReference>
<organism evidence="3 4">
    <name type="scientific">Ambispora gerdemannii</name>
    <dbReference type="NCBI Taxonomy" id="144530"/>
    <lineage>
        <taxon>Eukaryota</taxon>
        <taxon>Fungi</taxon>
        <taxon>Fungi incertae sedis</taxon>
        <taxon>Mucoromycota</taxon>
        <taxon>Glomeromycotina</taxon>
        <taxon>Glomeromycetes</taxon>
        <taxon>Archaeosporales</taxon>
        <taxon>Ambisporaceae</taxon>
        <taxon>Ambispora</taxon>
    </lineage>
</organism>
<evidence type="ECO:0000313" key="4">
    <source>
        <dbReference type="Proteomes" id="UP000789831"/>
    </source>
</evidence>
<dbReference type="InterPro" id="IPR002104">
    <property type="entry name" value="Integrase_catalytic"/>
</dbReference>
<dbReference type="GO" id="GO:0006310">
    <property type="term" value="P:DNA recombination"/>
    <property type="evidence" value="ECO:0007669"/>
    <property type="project" value="UniProtKB-KW"/>
</dbReference>
<feature type="domain" description="Tyr recombinase" evidence="2">
    <location>
        <begin position="51"/>
        <end position="125"/>
    </location>
</feature>
<evidence type="ECO:0000313" key="3">
    <source>
        <dbReference type="EMBL" id="CAG8547354.1"/>
    </source>
</evidence>
<dbReference type="InterPro" id="IPR013762">
    <property type="entry name" value="Integrase-like_cat_sf"/>
</dbReference>
<name>A0A9N9AYN1_9GLOM</name>
<keyword evidence="4" id="KW-1185">Reference proteome</keyword>
<gene>
    <name evidence="3" type="ORF">AGERDE_LOCUS6487</name>
</gene>
<dbReference type="CDD" id="cd00397">
    <property type="entry name" value="DNA_BRE_C"/>
    <property type="match status" value="1"/>
</dbReference>
<proteinExistence type="predicted"/>
<sequence>MNLIPTPQLLAQISHYSQNKGGKNYCLFLLGSKAGLRVSEAVNFNPQLASEHNFYQVKSKGKERFAYVSEQTKKELKISASIELTSHTLRRCFATYHANNGVPMTVLQQALGHSSIRTTALYWQTKTTPPNFPENGTIPREISPSPKAIQAPANNFSPIISKNLVQIQPENSILIENQLKARKITKQIQLSEQSELMRLRKENQQLNFGSQQKSIMTNIFIATLSILKLPLKLLTG</sequence>
<dbReference type="EMBL" id="CAJVPL010001020">
    <property type="protein sequence ID" value="CAG8547354.1"/>
    <property type="molecule type" value="Genomic_DNA"/>
</dbReference>
<protein>
    <submittedName>
        <fullName evidence="3">12627_t:CDS:1</fullName>
    </submittedName>
</protein>
<comment type="caution">
    <text evidence="3">The sequence shown here is derived from an EMBL/GenBank/DDBJ whole genome shotgun (WGS) entry which is preliminary data.</text>
</comment>
<dbReference type="InterPro" id="IPR011010">
    <property type="entry name" value="DNA_brk_join_enz"/>
</dbReference>
<dbReference type="GO" id="GO:0003677">
    <property type="term" value="F:DNA binding"/>
    <property type="evidence" value="ECO:0007669"/>
    <property type="project" value="InterPro"/>
</dbReference>
<reference evidence="3" key="1">
    <citation type="submission" date="2021-06" db="EMBL/GenBank/DDBJ databases">
        <authorList>
            <person name="Kallberg Y."/>
            <person name="Tangrot J."/>
            <person name="Rosling A."/>
        </authorList>
    </citation>
    <scope>NUCLEOTIDE SEQUENCE</scope>
    <source>
        <strain evidence="3">MT106</strain>
    </source>
</reference>
<dbReference type="Proteomes" id="UP000789831">
    <property type="component" value="Unassembled WGS sequence"/>
</dbReference>
<keyword evidence="1" id="KW-0233">DNA recombination</keyword>